<reference evidence="2 3" key="1">
    <citation type="submission" date="2019-07" db="EMBL/GenBank/DDBJ databases">
        <authorList>
            <person name="Abdullah A."/>
            <person name="Lima G.C."/>
            <person name="Cuneo C.K."/>
            <person name="Ennest D.C."/>
            <person name="Fritz K.J."/>
            <person name="Johnson B.T."/>
            <person name="Larson S.M."/>
            <person name="Lemunyete M.N."/>
            <person name="Murray M.B."/>
            <person name="Osmond D.E."/>
            <person name="Patras K.A."/>
            <person name="Ransibrahmanakul S."/>
            <person name="Simpson K.A."/>
            <person name="Thull B.S."/>
            <person name="Wetzel S."/>
            <person name="Bonilla J.A."/>
            <person name="Klyczek K."/>
            <person name="Garlena R.A."/>
            <person name="Russell D.A."/>
            <person name="Pope W.H."/>
            <person name="Jacobs-Sera D."/>
            <person name="Hatfull G.F."/>
        </authorList>
    </citation>
    <scope>NUCLEOTIDE SEQUENCE [LARGE SCALE GENOMIC DNA]</scope>
</reference>
<keyword evidence="1" id="KW-0472">Membrane</keyword>
<keyword evidence="1" id="KW-0812">Transmembrane</keyword>
<dbReference type="RefSeq" id="YP_010660420.1">
    <property type="nucleotide sequence ID" value="NC_070877.1"/>
</dbReference>
<evidence type="ECO:0000256" key="1">
    <source>
        <dbReference type="SAM" id="Phobius"/>
    </source>
</evidence>
<feature type="transmembrane region" description="Helical" evidence="1">
    <location>
        <begin position="23"/>
        <end position="42"/>
    </location>
</feature>
<organism evidence="2 3">
    <name type="scientific">Arthrobacter phage Qui</name>
    <dbReference type="NCBI Taxonomy" id="2603260"/>
    <lineage>
        <taxon>Viruses</taxon>
        <taxon>Duplodnaviria</taxon>
        <taxon>Heunggongvirae</taxon>
        <taxon>Uroviricota</taxon>
        <taxon>Caudoviricetes</taxon>
        <taxon>Quivirus</taxon>
        <taxon>Quivirus qui</taxon>
    </lineage>
</organism>
<name>A0A5B8WFU4_9CAUD</name>
<dbReference type="Proteomes" id="UP000321915">
    <property type="component" value="Segment"/>
</dbReference>
<dbReference type="GeneID" id="77936416"/>
<dbReference type="EMBL" id="MN183282">
    <property type="protein sequence ID" value="QED11544.1"/>
    <property type="molecule type" value="Genomic_DNA"/>
</dbReference>
<evidence type="ECO:0000313" key="3">
    <source>
        <dbReference type="Proteomes" id="UP000321915"/>
    </source>
</evidence>
<gene>
    <name evidence="2" type="primary">54</name>
    <name evidence="2" type="ORF">SEA_QUI_54</name>
</gene>
<dbReference type="KEGG" id="vg:77936416"/>
<sequence>MRTTTKGNTMNEKIKAFYQKHELVIVGALTLAASVTLVVLVMKLKSHRSMMEGRLSDDLTDEEWEHLFELARQMDDFVAERKAMKLK</sequence>
<evidence type="ECO:0000313" key="2">
    <source>
        <dbReference type="EMBL" id="QED11544.1"/>
    </source>
</evidence>
<accession>A0A5B8WFU4</accession>
<keyword evidence="3" id="KW-1185">Reference proteome</keyword>
<protein>
    <submittedName>
        <fullName evidence="2">Membrane protein</fullName>
    </submittedName>
</protein>
<proteinExistence type="predicted"/>
<keyword evidence="1" id="KW-1133">Transmembrane helix</keyword>